<dbReference type="EMBL" id="SWFS01000132">
    <property type="protein sequence ID" value="KAA8915881.1"/>
    <property type="molecule type" value="Genomic_DNA"/>
</dbReference>
<reference evidence="7" key="1">
    <citation type="journal article" date="2019" name="G3 (Bethesda)">
        <title>Genome Assemblies of Two Rare Opportunistic Yeast Pathogens: Diutina rugosa (syn. Candida rugosa) and Trichomonascus ciferrii (syn. Candida ciferrii).</title>
        <authorList>
            <person name="Mixao V."/>
            <person name="Saus E."/>
            <person name="Hansen A.P."/>
            <person name="Lass-Florl C."/>
            <person name="Gabaldon T."/>
        </authorList>
    </citation>
    <scope>NUCLEOTIDE SEQUENCE</scope>
    <source>
        <strain evidence="7">CBS 4856</strain>
    </source>
</reference>
<sequence>MSIATYESAGYLNKQKKEKENVVVNDEDEEDEDLVMYSLEDVEAWDEFRVVRGLEGVDMGHYSVGARDMCRLVAFLLAFSNYLPHESVDLYIQSHVGTPRDFERYFARAIDVLRTMNPNITMETLDEHKISYGQFKPALDVTFPYLFGSLGRVFDQFLYATKDKKDSSALTEHVNSKLLHGPQMAQLCALLGHDQVYGKLMRLYMGSEMGYSMRSFESKVFKWAAPTLVIVSGTVVSPESDHSAMRKAFDQLIPPTRMLKGKKLTEGGLFRPGTRVVFGAVVDNPWKVSNKEAFGDGGCLLFQLSPMQDVYPPSRIKKNYAYFCNVSPGGVGFGSPPPKTVGSRTTYRCDNVSLTLEESFEYGTFRHLGGGGSFHQSMVHPQAEYEARFAITGLEVWGYGGKDDLDEQKKKWEWEEREAQYRQNVNIGNYEDNRALLEMAGLVGNHASSGGSV</sequence>
<protein>
    <recommendedName>
        <fullName evidence="4">Restriction of telomere capping protein 5</fullName>
    </recommendedName>
</protein>
<dbReference type="AlphaFoldDB" id="A0A642V7W6"/>
<name>A0A642V7W6_9ASCO</name>
<evidence type="ECO:0000256" key="4">
    <source>
        <dbReference type="ARBA" id="ARBA00015163"/>
    </source>
</evidence>
<proteinExistence type="inferred from homology"/>
<comment type="function">
    <text evidence="1">May be involved in a process influencing telomere capping.</text>
</comment>
<evidence type="ECO:0000313" key="7">
    <source>
        <dbReference type="EMBL" id="KAA8915881.1"/>
    </source>
</evidence>
<dbReference type="SMART" id="SM00584">
    <property type="entry name" value="TLDc"/>
    <property type="match status" value="1"/>
</dbReference>
<dbReference type="Pfam" id="PF07534">
    <property type="entry name" value="TLD"/>
    <property type="match status" value="1"/>
</dbReference>
<dbReference type="PANTHER" id="PTHR23354">
    <property type="entry name" value="NUCLEOLAR PROTEIN 7/ESTROGEN RECEPTOR COACTIVATOR-RELATED"/>
    <property type="match status" value="1"/>
</dbReference>
<comment type="caution">
    <text evidence="7">The sequence shown here is derived from an EMBL/GenBank/DDBJ whole genome shotgun (WGS) entry which is preliminary data.</text>
</comment>
<organism evidence="7 8">
    <name type="scientific">Trichomonascus ciferrii</name>
    <dbReference type="NCBI Taxonomy" id="44093"/>
    <lineage>
        <taxon>Eukaryota</taxon>
        <taxon>Fungi</taxon>
        <taxon>Dikarya</taxon>
        <taxon>Ascomycota</taxon>
        <taxon>Saccharomycotina</taxon>
        <taxon>Dipodascomycetes</taxon>
        <taxon>Dipodascales</taxon>
        <taxon>Trichomonascaceae</taxon>
        <taxon>Trichomonascus</taxon>
        <taxon>Trichomonascus ciferrii complex</taxon>
    </lineage>
</organism>
<feature type="domain" description="TLDc" evidence="6">
    <location>
        <begin position="177"/>
        <end position="400"/>
    </location>
</feature>
<evidence type="ECO:0000256" key="3">
    <source>
        <dbReference type="ARBA" id="ARBA00006731"/>
    </source>
</evidence>
<dbReference type="GO" id="GO:0005634">
    <property type="term" value="C:nucleus"/>
    <property type="evidence" value="ECO:0007669"/>
    <property type="project" value="TreeGrafter"/>
</dbReference>
<dbReference type="OrthoDB" id="289228at2759"/>
<evidence type="ECO:0000256" key="2">
    <source>
        <dbReference type="ARBA" id="ARBA00004496"/>
    </source>
</evidence>
<comment type="subcellular location">
    <subcellularLocation>
        <location evidence="2">Cytoplasm</location>
    </subcellularLocation>
</comment>
<dbReference type="Proteomes" id="UP000761534">
    <property type="component" value="Unassembled WGS sequence"/>
</dbReference>
<dbReference type="PROSITE" id="PS51886">
    <property type="entry name" value="TLDC"/>
    <property type="match status" value="1"/>
</dbReference>
<dbReference type="PANTHER" id="PTHR23354:SF130">
    <property type="entry name" value="RESTRICTION OF TELOMERE CAPPING PROTEIN 5"/>
    <property type="match status" value="1"/>
</dbReference>
<evidence type="ECO:0000256" key="1">
    <source>
        <dbReference type="ARBA" id="ARBA00002738"/>
    </source>
</evidence>
<keyword evidence="5" id="KW-0963">Cytoplasm</keyword>
<keyword evidence="8" id="KW-1185">Reference proteome</keyword>
<dbReference type="VEuPathDB" id="FungiDB:TRICI_001974"/>
<gene>
    <name evidence="7" type="ORF">TRICI_001974</name>
</gene>
<evidence type="ECO:0000256" key="5">
    <source>
        <dbReference type="ARBA" id="ARBA00022490"/>
    </source>
</evidence>
<evidence type="ECO:0000259" key="6">
    <source>
        <dbReference type="PROSITE" id="PS51886"/>
    </source>
</evidence>
<dbReference type="GO" id="GO:0005737">
    <property type="term" value="C:cytoplasm"/>
    <property type="evidence" value="ECO:0007669"/>
    <property type="project" value="UniProtKB-SubCell"/>
</dbReference>
<accession>A0A642V7W6</accession>
<evidence type="ECO:0000313" key="8">
    <source>
        <dbReference type="Proteomes" id="UP000761534"/>
    </source>
</evidence>
<dbReference type="GO" id="GO:0006979">
    <property type="term" value="P:response to oxidative stress"/>
    <property type="evidence" value="ECO:0007669"/>
    <property type="project" value="TreeGrafter"/>
</dbReference>
<dbReference type="InterPro" id="IPR006571">
    <property type="entry name" value="TLDc_dom"/>
</dbReference>
<comment type="similarity">
    <text evidence="3">Belongs to the RTC5 family.</text>
</comment>